<sequence>MAVENLWWKEVSYAGGGGREAPESTPPRLPRILFWPPQEQWTRTLREYTSLELSLVPKPSFLDKTVRFPRAVGED</sequence>
<evidence type="ECO:0000313" key="2">
    <source>
        <dbReference type="Proteomes" id="UP001055439"/>
    </source>
</evidence>
<name>A0A9E7HPJ2_9LILI</name>
<dbReference type="EMBL" id="CP097510">
    <property type="protein sequence ID" value="URE37060.1"/>
    <property type="molecule type" value="Genomic_DNA"/>
</dbReference>
<accession>A0A9E7HPJ2</accession>
<dbReference type="AlphaFoldDB" id="A0A9E7HPJ2"/>
<dbReference type="Proteomes" id="UP001055439">
    <property type="component" value="Chromosome 8"/>
</dbReference>
<gene>
    <name evidence="1" type="ORF">MUK42_15586</name>
</gene>
<reference evidence="1" key="1">
    <citation type="submission" date="2022-05" db="EMBL/GenBank/DDBJ databases">
        <title>The Musa troglodytarum L. genome provides insights into the mechanism of non-climacteric behaviour and enrichment of carotenoids.</title>
        <authorList>
            <person name="Wang J."/>
        </authorList>
    </citation>
    <scope>NUCLEOTIDE SEQUENCE</scope>
    <source>
        <tissue evidence="1">Leaf</tissue>
    </source>
</reference>
<evidence type="ECO:0000313" key="1">
    <source>
        <dbReference type="EMBL" id="URE37060.1"/>
    </source>
</evidence>
<keyword evidence="2" id="KW-1185">Reference proteome</keyword>
<protein>
    <submittedName>
        <fullName evidence="1">Uncharacterized protein</fullName>
    </submittedName>
</protein>
<organism evidence="1 2">
    <name type="scientific">Musa troglodytarum</name>
    <name type="common">fe'i banana</name>
    <dbReference type="NCBI Taxonomy" id="320322"/>
    <lineage>
        <taxon>Eukaryota</taxon>
        <taxon>Viridiplantae</taxon>
        <taxon>Streptophyta</taxon>
        <taxon>Embryophyta</taxon>
        <taxon>Tracheophyta</taxon>
        <taxon>Spermatophyta</taxon>
        <taxon>Magnoliopsida</taxon>
        <taxon>Liliopsida</taxon>
        <taxon>Zingiberales</taxon>
        <taxon>Musaceae</taxon>
        <taxon>Musa</taxon>
    </lineage>
</organism>
<proteinExistence type="predicted"/>